<keyword evidence="9" id="KW-0830">Ubiquinone</keyword>
<comment type="function">
    <text evidence="9">Core subunit of the mitochondrial membrane respiratory chain NADH dehydrogenase (Complex I) which catalyzes electron transfer from NADH through the respiratory chain, using ubiquinone as an electron acceptor. Essential for the catalytic activity of complex I.</text>
</comment>
<dbReference type="InterPro" id="IPR038430">
    <property type="entry name" value="NDAH_ubi_oxred_su3_sf"/>
</dbReference>
<feature type="transmembrane region" description="Helical" evidence="9">
    <location>
        <begin position="56"/>
        <end position="80"/>
    </location>
</feature>
<keyword evidence="9" id="KW-1278">Translocase</keyword>
<evidence type="ECO:0000256" key="4">
    <source>
        <dbReference type="ARBA" id="ARBA00022448"/>
    </source>
</evidence>
<dbReference type="EC" id="7.1.1.2" evidence="9"/>
<dbReference type="GO" id="GO:0030964">
    <property type="term" value="C:NADH dehydrogenase complex"/>
    <property type="evidence" value="ECO:0007669"/>
    <property type="project" value="TreeGrafter"/>
</dbReference>
<dbReference type="GO" id="GO:0008137">
    <property type="term" value="F:NADH dehydrogenase (ubiquinone) activity"/>
    <property type="evidence" value="ECO:0007669"/>
    <property type="project" value="UniProtKB-UniRule"/>
</dbReference>
<evidence type="ECO:0000313" key="10">
    <source>
        <dbReference type="EMBL" id="ACI25433.1"/>
    </source>
</evidence>
<evidence type="ECO:0000256" key="5">
    <source>
        <dbReference type="ARBA" id="ARBA00022692"/>
    </source>
</evidence>
<evidence type="ECO:0000256" key="7">
    <source>
        <dbReference type="ARBA" id="ARBA00023136"/>
    </source>
</evidence>
<proteinExistence type="inferred from homology"/>
<keyword evidence="9 10" id="KW-0496">Mitochondrion</keyword>
<keyword evidence="9" id="KW-0520">NAD</keyword>
<protein>
    <recommendedName>
        <fullName evidence="3 9">NADH-ubiquinone oxidoreductase chain 3</fullName>
        <ecNumber evidence="9">7.1.1.2</ecNumber>
    </recommendedName>
</protein>
<dbReference type="PANTHER" id="PTHR11058">
    <property type="entry name" value="NADH-UBIQUINONE OXIDOREDUCTASE CHAIN 3"/>
    <property type="match status" value="1"/>
</dbReference>
<sequence>MVYLLFLFLAIAVSSMVLYLNKIISPKKSVWVEKKVPFECGFNPISKFSLPVSMPFFLVAIIFLIFDIEITLLVPVITYLNYLSSMYTILLVVLFVLVMLVTLVLEWFMGYLNWMY</sequence>
<keyword evidence="9" id="KW-0249">Electron transport</keyword>
<feature type="transmembrane region" description="Helical" evidence="9">
    <location>
        <begin position="86"/>
        <end position="108"/>
    </location>
</feature>
<dbReference type="EMBL" id="FJ178103">
    <property type="protein sequence ID" value="ACI25433.1"/>
    <property type="molecule type" value="Genomic_DNA"/>
</dbReference>
<dbReference type="AlphaFoldDB" id="B6DXP4"/>
<evidence type="ECO:0000256" key="3">
    <source>
        <dbReference type="ARBA" id="ARBA00021007"/>
    </source>
</evidence>
<comment type="subcellular location">
    <subcellularLocation>
        <location evidence="1">Membrane</location>
    </subcellularLocation>
    <subcellularLocation>
        <location evidence="9">Mitochondrion membrane</location>
        <topology evidence="9">Multi-pass membrane protein</topology>
    </subcellularLocation>
</comment>
<keyword evidence="6 9" id="KW-1133">Transmembrane helix</keyword>
<reference evidence="10" key="1">
    <citation type="submission" date="2008-09" db="EMBL/GenBank/DDBJ databases">
        <authorList>
            <person name="Thummajitsakul S."/>
            <person name="Klinbunga S."/>
            <person name="Sittipraneed S."/>
        </authorList>
    </citation>
    <scope>NUCLEOTIDE SEQUENCE</scope>
</reference>
<evidence type="ECO:0000256" key="6">
    <source>
        <dbReference type="ARBA" id="ARBA00022989"/>
    </source>
</evidence>
<evidence type="ECO:0000256" key="9">
    <source>
        <dbReference type="RuleBase" id="RU003640"/>
    </source>
</evidence>
<evidence type="ECO:0000256" key="8">
    <source>
        <dbReference type="ARBA" id="ARBA00049551"/>
    </source>
</evidence>
<keyword evidence="5 9" id="KW-0812">Transmembrane</keyword>
<accession>B6DXP4</accession>
<organism evidence="10">
    <name type="scientific">Tetragonula pagdeni</name>
    <dbReference type="NCBI Taxonomy" id="270535"/>
    <lineage>
        <taxon>Eukaryota</taxon>
        <taxon>Metazoa</taxon>
        <taxon>Ecdysozoa</taxon>
        <taxon>Arthropoda</taxon>
        <taxon>Hexapoda</taxon>
        <taxon>Insecta</taxon>
        <taxon>Pterygota</taxon>
        <taxon>Neoptera</taxon>
        <taxon>Endopterygota</taxon>
        <taxon>Hymenoptera</taxon>
        <taxon>Apocrita</taxon>
        <taxon>Aculeata</taxon>
        <taxon>Apoidea</taxon>
        <taxon>Anthophila</taxon>
        <taxon>Apidae</taxon>
        <taxon>Tetragonula</taxon>
    </lineage>
</organism>
<dbReference type="InterPro" id="IPR000440">
    <property type="entry name" value="NADH_UbQ/plastoQ_OxRdtase_su3"/>
</dbReference>
<dbReference type="Pfam" id="PF00507">
    <property type="entry name" value="Oxidored_q4"/>
    <property type="match status" value="1"/>
</dbReference>
<comment type="similarity">
    <text evidence="2 9">Belongs to the complex I subunit 3 family.</text>
</comment>
<keyword evidence="7 9" id="KW-0472">Membrane</keyword>
<dbReference type="PANTHER" id="PTHR11058:SF9">
    <property type="entry name" value="NADH-UBIQUINONE OXIDOREDUCTASE CHAIN 3"/>
    <property type="match status" value="1"/>
</dbReference>
<dbReference type="GO" id="GO:0031966">
    <property type="term" value="C:mitochondrial membrane"/>
    <property type="evidence" value="ECO:0007669"/>
    <property type="project" value="UniProtKB-SubCell"/>
</dbReference>
<keyword evidence="9" id="KW-0679">Respiratory chain</keyword>
<gene>
    <name evidence="10" type="primary">ND3</name>
</gene>
<name>B6DXP4_9HYME</name>
<comment type="catalytic activity">
    <reaction evidence="8 9">
        <text>a ubiquinone + NADH + 5 H(+)(in) = a ubiquinol + NAD(+) + 4 H(+)(out)</text>
        <dbReference type="Rhea" id="RHEA:29091"/>
        <dbReference type="Rhea" id="RHEA-COMP:9565"/>
        <dbReference type="Rhea" id="RHEA-COMP:9566"/>
        <dbReference type="ChEBI" id="CHEBI:15378"/>
        <dbReference type="ChEBI" id="CHEBI:16389"/>
        <dbReference type="ChEBI" id="CHEBI:17976"/>
        <dbReference type="ChEBI" id="CHEBI:57540"/>
        <dbReference type="ChEBI" id="CHEBI:57945"/>
        <dbReference type="EC" id="7.1.1.2"/>
    </reaction>
</comment>
<feature type="transmembrane region" description="Helical" evidence="9">
    <location>
        <begin position="6"/>
        <end position="24"/>
    </location>
</feature>
<geneLocation type="mitochondrion" evidence="10"/>
<dbReference type="Gene3D" id="1.20.58.1610">
    <property type="entry name" value="NADH:ubiquinone/plastoquinone oxidoreductase, chain 3"/>
    <property type="match status" value="1"/>
</dbReference>
<keyword evidence="4 9" id="KW-0813">Transport</keyword>
<evidence type="ECO:0000256" key="1">
    <source>
        <dbReference type="ARBA" id="ARBA00004370"/>
    </source>
</evidence>
<evidence type="ECO:0000256" key="2">
    <source>
        <dbReference type="ARBA" id="ARBA00008472"/>
    </source>
</evidence>